<name>A0A649ZV01_SCYPA</name>
<proteinExistence type="evidence at transcript level"/>
<dbReference type="SMART" id="SM00908">
    <property type="entry name" value="Gal-bind_lectin"/>
    <property type="match status" value="1"/>
</dbReference>
<organism evidence="4">
    <name type="scientific">Scylla paramamosain</name>
    <name type="common">Mud crab</name>
    <dbReference type="NCBI Taxonomy" id="85552"/>
    <lineage>
        <taxon>Eukaryota</taxon>
        <taxon>Metazoa</taxon>
        <taxon>Ecdysozoa</taxon>
        <taxon>Arthropoda</taxon>
        <taxon>Crustacea</taxon>
        <taxon>Multicrustacea</taxon>
        <taxon>Malacostraca</taxon>
        <taxon>Eumalacostraca</taxon>
        <taxon>Eucarida</taxon>
        <taxon>Decapoda</taxon>
        <taxon>Pleocyemata</taxon>
        <taxon>Brachyura</taxon>
        <taxon>Eubrachyura</taxon>
        <taxon>Portunoidea</taxon>
        <taxon>Portunidae</taxon>
        <taxon>Portuninae</taxon>
        <taxon>Scylla</taxon>
    </lineage>
</organism>
<dbReference type="GO" id="GO:0030246">
    <property type="term" value="F:carbohydrate binding"/>
    <property type="evidence" value="ECO:0007669"/>
    <property type="project" value="UniProtKB-UniRule"/>
</dbReference>
<protein>
    <recommendedName>
        <fullName evidence="2">Galectin</fullName>
    </recommendedName>
</protein>
<dbReference type="InterPro" id="IPR044156">
    <property type="entry name" value="Galectin-like"/>
</dbReference>
<reference evidence="4" key="1">
    <citation type="journal article" date="2019" name="Fish Shellfish Immunol.">
        <title>Identification and characterization of a novel galectin from the mud crab Scylla paramamosain.</title>
        <authorList>
            <person name="Zhang Z."/>
            <person name="Zhang W."/>
            <person name="Mu C."/>
            <person name="Li R."/>
            <person name="Song W."/>
            <person name="Ye Y."/>
            <person name="Shi C."/>
            <person name="Liu L."/>
            <person name="Wang H."/>
            <person name="Wang C."/>
        </authorList>
    </citation>
    <scope>NUCLEOTIDE SEQUENCE</scope>
</reference>
<dbReference type="Pfam" id="PF00337">
    <property type="entry name" value="Gal-bind_lectin"/>
    <property type="match status" value="1"/>
</dbReference>
<dbReference type="PANTHER" id="PTHR11346">
    <property type="entry name" value="GALECTIN"/>
    <property type="match status" value="1"/>
</dbReference>
<evidence type="ECO:0000256" key="2">
    <source>
        <dbReference type="RuleBase" id="RU102079"/>
    </source>
</evidence>
<dbReference type="SMART" id="SM00276">
    <property type="entry name" value="GLECT"/>
    <property type="match status" value="1"/>
</dbReference>
<dbReference type="PROSITE" id="PS51304">
    <property type="entry name" value="GALECTIN"/>
    <property type="match status" value="1"/>
</dbReference>
<dbReference type="AlphaFoldDB" id="A0A649ZV01"/>
<evidence type="ECO:0000313" key="4">
    <source>
        <dbReference type="EMBL" id="QGN03800.1"/>
    </source>
</evidence>
<dbReference type="Gene3D" id="2.60.120.200">
    <property type="match status" value="1"/>
</dbReference>
<evidence type="ECO:0000256" key="1">
    <source>
        <dbReference type="ARBA" id="ARBA00022734"/>
    </source>
</evidence>
<keyword evidence="1 2" id="KW-0430">Lectin</keyword>
<evidence type="ECO:0000259" key="3">
    <source>
        <dbReference type="PROSITE" id="PS51304"/>
    </source>
</evidence>
<dbReference type="EMBL" id="MN187970">
    <property type="protein sequence ID" value="QGN03800.1"/>
    <property type="molecule type" value="mRNA"/>
</dbReference>
<dbReference type="InterPro" id="IPR001079">
    <property type="entry name" value="Galectin_CRD"/>
</dbReference>
<feature type="domain" description="Galectin" evidence="3">
    <location>
        <begin position="12"/>
        <end position="148"/>
    </location>
</feature>
<dbReference type="PANTHER" id="PTHR11346:SF176">
    <property type="entry name" value="32 KDA BETA-GALACTOSIDE-BINDING LECTIN LEC-3"/>
    <property type="match status" value="1"/>
</dbReference>
<dbReference type="GO" id="GO:0016936">
    <property type="term" value="F:galactoside binding"/>
    <property type="evidence" value="ECO:0007669"/>
    <property type="project" value="TreeGrafter"/>
</dbReference>
<sequence length="280" mass="30250">MGPPVYNPGQPSMTPIPGGFAPGKILHVTGTFTPTANSFIMKLQSGQVGDPTDEIGLCIYGRVAEGVIGRNAFTRAAGWGQEEATSSPAFARGQNFDITILCDPAQFKIALNQNHFAEFNHRTNPASLNFLNITSTSQDVTVACIWIEDGPGAPQTQAGFAPSPISGFEPRRHTLGVPDLPRHIPVPSHTSRFPKLPAAGATTAVHATRSPITAVWCRSKVLAGLALPPEPSFLALSKEYIFCSVNHRYSHSAFHNRLRPIQDHLLCTLAKICKFIFDNI</sequence>
<dbReference type="CDD" id="cd00070">
    <property type="entry name" value="GLECT"/>
    <property type="match status" value="1"/>
</dbReference>
<dbReference type="InterPro" id="IPR013320">
    <property type="entry name" value="ConA-like_dom_sf"/>
</dbReference>
<accession>A0A649ZV01</accession>
<dbReference type="SUPFAM" id="SSF49899">
    <property type="entry name" value="Concanavalin A-like lectins/glucanases"/>
    <property type="match status" value="1"/>
</dbReference>